<dbReference type="AlphaFoldDB" id="A0A1S3K0A1"/>
<evidence type="ECO:0000256" key="11">
    <source>
        <dbReference type="SAM" id="Phobius"/>
    </source>
</evidence>
<keyword evidence="6 12" id="KW-0732">Signal</keyword>
<dbReference type="RefSeq" id="XP_013416075.1">
    <property type="nucleotide sequence ID" value="XM_013560621.1"/>
</dbReference>
<dbReference type="InParanoid" id="A0A1S3K0A1"/>
<dbReference type="PANTHER" id="PTHR24050">
    <property type="entry name" value="PA14 DOMAIN-CONTAINING PROTEIN"/>
    <property type="match status" value="1"/>
</dbReference>
<keyword evidence="8 10" id="KW-1015">Disulfide bond</keyword>
<comment type="caution">
    <text evidence="10">Lacks conserved residue(s) required for the propagation of feature annotation.</text>
</comment>
<dbReference type="STRING" id="7574.A0A1S3K0A1"/>
<dbReference type="GeneID" id="106177756"/>
<evidence type="ECO:0000256" key="5">
    <source>
        <dbReference type="ARBA" id="ARBA00022536"/>
    </source>
</evidence>
<proteinExistence type="inferred from homology"/>
<dbReference type="Pfam" id="PF12662">
    <property type="entry name" value="cEGF"/>
    <property type="match status" value="1"/>
</dbReference>
<dbReference type="Gene3D" id="2.10.25.10">
    <property type="entry name" value="Laminin"/>
    <property type="match status" value="3"/>
</dbReference>
<organism evidence="14 15">
    <name type="scientific">Lingula anatina</name>
    <name type="common">Brachiopod</name>
    <name type="synonym">Lingula unguis</name>
    <dbReference type="NCBI Taxonomy" id="7574"/>
    <lineage>
        <taxon>Eukaryota</taxon>
        <taxon>Metazoa</taxon>
        <taxon>Spiralia</taxon>
        <taxon>Lophotrochozoa</taxon>
        <taxon>Brachiopoda</taxon>
        <taxon>Linguliformea</taxon>
        <taxon>Lingulata</taxon>
        <taxon>Lingulida</taxon>
        <taxon>Linguloidea</taxon>
        <taxon>Lingulidae</taxon>
        <taxon>Lingula</taxon>
    </lineage>
</organism>
<feature type="transmembrane region" description="Helical" evidence="11">
    <location>
        <begin position="276"/>
        <end position="296"/>
    </location>
</feature>
<keyword evidence="4" id="KW-0272">Extracellular matrix</keyword>
<evidence type="ECO:0000256" key="1">
    <source>
        <dbReference type="ARBA" id="ARBA00004498"/>
    </source>
</evidence>
<keyword evidence="9" id="KW-0325">Glycoprotein</keyword>
<keyword evidence="14" id="KW-1185">Reference proteome</keyword>
<dbReference type="KEGG" id="lak:106177756"/>
<dbReference type="InterPro" id="IPR026823">
    <property type="entry name" value="cEGF"/>
</dbReference>
<evidence type="ECO:0000256" key="8">
    <source>
        <dbReference type="ARBA" id="ARBA00023157"/>
    </source>
</evidence>
<dbReference type="InterPro" id="IPR052235">
    <property type="entry name" value="Nephronectin_domain"/>
</dbReference>
<reference evidence="15" key="1">
    <citation type="submission" date="2025-08" db="UniProtKB">
        <authorList>
            <consortium name="RefSeq"/>
        </authorList>
    </citation>
    <scope>IDENTIFICATION</scope>
    <source>
        <tissue evidence="15">Gonads</tissue>
    </source>
</reference>
<name>A0A1S3K0A1_LINAN</name>
<dbReference type="SMART" id="SM00179">
    <property type="entry name" value="EGF_CA"/>
    <property type="match status" value="3"/>
</dbReference>
<dbReference type="PROSITE" id="PS00010">
    <property type="entry name" value="ASX_HYDROXYL"/>
    <property type="match status" value="1"/>
</dbReference>
<evidence type="ECO:0000256" key="4">
    <source>
        <dbReference type="ARBA" id="ARBA00022530"/>
    </source>
</evidence>
<dbReference type="PROSITE" id="PS50026">
    <property type="entry name" value="EGF_3"/>
    <property type="match status" value="1"/>
</dbReference>
<evidence type="ECO:0000256" key="10">
    <source>
        <dbReference type="PROSITE-ProRule" id="PRU00076"/>
    </source>
</evidence>
<evidence type="ECO:0000259" key="13">
    <source>
        <dbReference type="PROSITE" id="PS50026"/>
    </source>
</evidence>
<keyword evidence="3" id="KW-0964">Secreted</keyword>
<feature type="disulfide bond" evidence="10">
    <location>
        <begin position="139"/>
        <end position="149"/>
    </location>
</feature>
<comment type="similarity">
    <text evidence="2">Belongs to the fibulin family.</text>
</comment>
<dbReference type="GO" id="GO:0005509">
    <property type="term" value="F:calcium ion binding"/>
    <property type="evidence" value="ECO:0007669"/>
    <property type="project" value="InterPro"/>
</dbReference>
<evidence type="ECO:0000313" key="15">
    <source>
        <dbReference type="RefSeq" id="XP_013416075.1"/>
    </source>
</evidence>
<evidence type="ECO:0000256" key="7">
    <source>
        <dbReference type="ARBA" id="ARBA00022737"/>
    </source>
</evidence>
<accession>A0A1S3K0A1</accession>
<dbReference type="FunFam" id="2.10.25.10:FF:000014">
    <property type="entry name" value="Latent-transforming growth factor beta-binding protein 3"/>
    <property type="match status" value="1"/>
</dbReference>
<dbReference type="PROSITE" id="PS01186">
    <property type="entry name" value="EGF_2"/>
    <property type="match status" value="1"/>
</dbReference>
<dbReference type="CDD" id="cd00054">
    <property type="entry name" value="EGF_CA"/>
    <property type="match status" value="2"/>
</dbReference>
<dbReference type="InterPro" id="IPR001881">
    <property type="entry name" value="EGF-like_Ca-bd_dom"/>
</dbReference>
<dbReference type="SUPFAM" id="SSF57184">
    <property type="entry name" value="Growth factor receptor domain"/>
    <property type="match status" value="1"/>
</dbReference>
<evidence type="ECO:0000256" key="6">
    <source>
        <dbReference type="ARBA" id="ARBA00022729"/>
    </source>
</evidence>
<dbReference type="InterPro" id="IPR009030">
    <property type="entry name" value="Growth_fac_rcpt_cys_sf"/>
</dbReference>
<evidence type="ECO:0000313" key="14">
    <source>
        <dbReference type="Proteomes" id="UP000085678"/>
    </source>
</evidence>
<dbReference type="InterPro" id="IPR000742">
    <property type="entry name" value="EGF"/>
</dbReference>
<evidence type="ECO:0000256" key="12">
    <source>
        <dbReference type="SAM" id="SignalP"/>
    </source>
</evidence>
<dbReference type="Pfam" id="PF14670">
    <property type="entry name" value="FXa_inhibition"/>
    <property type="match status" value="1"/>
</dbReference>
<protein>
    <submittedName>
        <fullName evidence="15">Fibulin-5-like</fullName>
    </submittedName>
</protein>
<dbReference type="InterPro" id="IPR000152">
    <property type="entry name" value="EGF-type_Asp/Asn_hydroxyl_site"/>
</dbReference>
<keyword evidence="7" id="KW-0677">Repeat</keyword>
<keyword evidence="11" id="KW-0812">Transmembrane</keyword>
<dbReference type="SUPFAM" id="SSF57196">
    <property type="entry name" value="EGF/Laminin"/>
    <property type="match status" value="1"/>
</dbReference>
<feature type="domain" description="EGF-like" evidence="13">
    <location>
        <begin position="135"/>
        <end position="174"/>
    </location>
</feature>
<feature type="chain" id="PRO_5010317317" evidence="12">
    <location>
        <begin position="24"/>
        <end position="311"/>
    </location>
</feature>
<dbReference type="PANTHER" id="PTHR24050:SF27">
    <property type="entry name" value="FIBRILLIN-1"/>
    <property type="match status" value="1"/>
</dbReference>
<sequence>MKKCTAMFLILIICLVLSDIAYAPKKRGKHKYRYHVHRSHHSKACVPLSALSTCYCNKNPCATNNGGCEDLCVNTYAGHYCACSPGFQLVAGENDTTSCDYDVSCVALDALNGQLVCICEDPTGRYPVNGTRCQDRDECQEDSPCQSECTNTIGSFECGCAVGFELSNDSRTCVDIDECVNNNTCTDGLCINTPGSVTCFRIASLISGRKKRETTNTGPGEDILDYDSNFDVDVDNRGGFTEAQLPARDKIQQSWSRVQEKMDSLPISQIETQGCWLSVIYLCISVISMFMSLVLLKRVERAERAIQKLTS</sequence>
<dbReference type="SMART" id="SM00181">
    <property type="entry name" value="EGF"/>
    <property type="match status" value="2"/>
</dbReference>
<evidence type="ECO:0000256" key="2">
    <source>
        <dbReference type="ARBA" id="ARBA00006127"/>
    </source>
</evidence>
<dbReference type="InterPro" id="IPR018097">
    <property type="entry name" value="EGF_Ca-bd_CS"/>
</dbReference>
<feature type="signal peptide" evidence="12">
    <location>
        <begin position="1"/>
        <end position="23"/>
    </location>
</feature>
<evidence type="ECO:0000256" key="3">
    <source>
        <dbReference type="ARBA" id="ARBA00022525"/>
    </source>
</evidence>
<comment type="subcellular location">
    <subcellularLocation>
        <location evidence="1">Secreted</location>
        <location evidence="1">Extracellular space</location>
        <location evidence="1">Extracellular matrix</location>
    </subcellularLocation>
</comment>
<dbReference type="OrthoDB" id="6286622at2759"/>
<keyword evidence="11" id="KW-0472">Membrane</keyword>
<keyword evidence="5 10" id="KW-0245">EGF-like domain</keyword>
<dbReference type="Proteomes" id="UP000085678">
    <property type="component" value="Unplaced"/>
</dbReference>
<keyword evidence="11" id="KW-1133">Transmembrane helix</keyword>
<gene>
    <name evidence="15" type="primary">LOC106177756</name>
</gene>
<dbReference type="PROSITE" id="PS01187">
    <property type="entry name" value="EGF_CA"/>
    <property type="match status" value="1"/>
</dbReference>
<evidence type="ECO:0000256" key="9">
    <source>
        <dbReference type="ARBA" id="ARBA00023180"/>
    </source>
</evidence>